<dbReference type="EMBL" id="CASHSV030000206">
    <property type="protein sequence ID" value="CAJ2655557.1"/>
    <property type="molecule type" value="Genomic_DNA"/>
</dbReference>
<organism evidence="1 2">
    <name type="scientific">Trifolium pratense</name>
    <name type="common">Red clover</name>
    <dbReference type="NCBI Taxonomy" id="57577"/>
    <lineage>
        <taxon>Eukaryota</taxon>
        <taxon>Viridiplantae</taxon>
        <taxon>Streptophyta</taxon>
        <taxon>Embryophyta</taxon>
        <taxon>Tracheophyta</taxon>
        <taxon>Spermatophyta</taxon>
        <taxon>Magnoliopsida</taxon>
        <taxon>eudicotyledons</taxon>
        <taxon>Gunneridae</taxon>
        <taxon>Pentapetalae</taxon>
        <taxon>rosids</taxon>
        <taxon>fabids</taxon>
        <taxon>Fabales</taxon>
        <taxon>Fabaceae</taxon>
        <taxon>Papilionoideae</taxon>
        <taxon>50 kb inversion clade</taxon>
        <taxon>NPAAA clade</taxon>
        <taxon>Hologalegina</taxon>
        <taxon>IRL clade</taxon>
        <taxon>Trifolieae</taxon>
        <taxon>Trifolium</taxon>
    </lineage>
</organism>
<keyword evidence="2" id="KW-1185">Reference proteome</keyword>
<dbReference type="Proteomes" id="UP001177021">
    <property type="component" value="Unassembled WGS sequence"/>
</dbReference>
<accession>A0ACB0KGD3</accession>
<evidence type="ECO:0000313" key="1">
    <source>
        <dbReference type="EMBL" id="CAJ2655557.1"/>
    </source>
</evidence>
<name>A0ACB0KGD3_TRIPR</name>
<comment type="caution">
    <text evidence="1">The sequence shown here is derived from an EMBL/GenBank/DDBJ whole genome shotgun (WGS) entry which is preliminary data.</text>
</comment>
<evidence type="ECO:0000313" key="2">
    <source>
        <dbReference type="Proteomes" id="UP001177021"/>
    </source>
</evidence>
<sequence>MLSLLFLFVLCLILPLFVFFQKHSTITHNPPGPKGLPIIGNLHQLDILNLYLQFSQFSKIYGPLFSLQLGFRKAIVVSSAEIAKEVLKNNDHVFSNRPKLYGQQKLTYNGSEIVFCHQYGDFWREMRKICVVHIFSSKRVSYYSSIRKFEVKKTIEKISRHATSSSVTNLSELLISLSSTIICRIVFGKSYENDENEKSRFHEMLHEFQALLAEVFVSDFIPFMGWIDKLKGLHGRVDRNFKEFDEFLQEIIDEHLDPNREHDADEDVMVDVLLQLKNQHLSSIDLTFDHIKGVLVDMLVAAIDTTSATLVWAMTALIRNPRVMKKVQEEIRNLGGKKDFLDENEIQNFPYMKAVIKESLRLYLPAPLLVPRESREQCTISGYNIPANTIVYVNAWAIQRDPNIWKNPEEFYPERFLESSINFLGQDFELIPFGAGRRICPGMSLGVASLEIILANLLFSFDWELPNGLVIEDIDDEMLPGITQHKKNPLCLVAKIPSV</sequence>
<protein>
    <submittedName>
        <fullName evidence="1">Uncharacterized protein</fullName>
    </submittedName>
</protein>
<reference evidence="1" key="1">
    <citation type="submission" date="2023-10" db="EMBL/GenBank/DDBJ databases">
        <authorList>
            <person name="Rodriguez Cubillos JULIANA M."/>
            <person name="De Vega J."/>
        </authorList>
    </citation>
    <scope>NUCLEOTIDE SEQUENCE</scope>
</reference>
<gene>
    <name evidence="1" type="ORF">MILVUS5_LOCUS22479</name>
</gene>
<proteinExistence type="predicted"/>